<dbReference type="EMBL" id="CP022742">
    <property type="protein sequence ID" value="ASU24200.1"/>
    <property type="molecule type" value="Genomic_DNA"/>
</dbReference>
<evidence type="ECO:0000313" key="1">
    <source>
        <dbReference type="EMBL" id="ASU24114.1"/>
    </source>
</evidence>
<dbReference type="EMBL" id="CP022742">
    <property type="protein sequence ID" value="ASU24114.1"/>
    <property type="molecule type" value="Genomic_DNA"/>
</dbReference>
<sequence length="83" mass="9810">MLVCCEFSGRKVWKGQVYRSFCTCWIFRPLNLSVPKAWFIAEGWALFWQLIYHRSGLGWFLNHSTIAIVAFDRVKSVYLIEFA</sequence>
<accession>A0A223N2P4</accession>
<name>A0A223N2P4_9VIBR</name>
<evidence type="ECO:0000313" key="3">
    <source>
        <dbReference type="EMBL" id="ASU24214.1"/>
    </source>
</evidence>
<dbReference type="EMBL" id="CP022742">
    <property type="protein sequence ID" value="ASU24214.1"/>
    <property type="molecule type" value="Genomic_DNA"/>
</dbReference>
<dbReference type="KEGG" id="vqi:CCZ37_16490"/>
<evidence type="ECO:0000313" key="2">
    <source>
        <dbReference type="EMBL" id="ASU24200.1"/>
    </source>
</evidence>
<dbReference type="Proteomes" id="UP000215148">
    <property type="component" value="Chromosome 2"/>
</dbReference>
<reference evidence="1 4" key="1">
    <citation type="submission" date="2017-08" db="EMBL/GenBank/DDBJ databases">
        <title>The Vibrio qinghaiensis sp.-Q67 is a luminous bacteria isolated firstly from Qinghai lake, Qinghai province, China, which has been proved to be very sensitive to detect environmental and food pollutants. Therefore, complete genome analysis of V. qinghaiensis sp.-Q67 highlights the potential application of this strain on detection of hazards in the contaminated environments.</title>
        <authorList>
            <person name="Gong L."/>
        </authorList>
    </citation>
    <scope>NUCLEOTIDE SEQUENCE [LARGE SCALE GENOMIC DNA]</scope>
    <source>
        <strain evidence="1 4">Q67</strain>
    </source>
</reference>
<organism evidence="1 4">
    <name type="scientific">Vibrio qinghaiensis</name>
    <dbReference type="NCBI Taxonomy" id="2025808"/>
    <lineage>
        <taxon>Bacteria</taxon>
        <taxon>Pseudomonadati</taxon>
        <taxon>Pseudomonadota</taxon>
        <taxon>Gammaproteobacteria</taxon>
        <taxon>Vibrionales</taxon>
        <taxon>Vibrionaceae</taxon>
        <taxon>Vibrio</taxon>
    </lineage>
</organism>
<proteinExistence type="predicted"/>
<dbReference type="AlphaFoldDB" id="A0A223N2P4"/>
<dbReference type="KEGG" id="vqi:CCZ37_17155"/>
<protein>
    <submittedName>
        <fullName evidence="1">Uncharacterized protein</fullName>
    </submittedName>
</protein>
<gene>
    <name evidence="1" type="ORF">CCZ37_16490</name>
    <name evidence="2" type="ORF">CCZ37_17155</name>
    <name evidence="3" type="ORF">CCZ37_17280</name>
</gene>
<dbReference type="KEGG" id="vqi:CCZ37_17280"/>
<keyword evidence="4" id="KW-1185">Reference proteome</keyword>
<evidence type="ECO:0000313" key="4">
    <source>
        <dbReference type="Proteomes" id="UP000215148"/>
    </source>
</evidence>